<dbReference type="RefSeq" id="WP_150416515.1">
    <property type="nucleotide sequence ID" value="NZ_VYQF01000008.1"/>
</dbReference>
<evidence type="ECO:0000313" key="3">
    <source>
        <dbReference type="Proteomes" id="UP000326903"/>
    </source>
</evidence>
<dbReference type="PANTHER" id="PTHR22916">
    <property type="entry name" value="GLYCOSYLTRANSFERASE"/>
    <property type="match status" value="1"/>
</dbReference>
<dbReference type="InterPro" id="IPR001173">
    <property type="entry name" value="Glyco_trans_2-like"/>
</dbReference>
<proteinExistence type="predicted"/>
<keyword evidence="2" id="KW-0808">Transferase</keyword>
<comment type="caution">
    <text evidence="2">The sequence shown here is derived from an EMBL/GenBank/DDBJ whole genome shotgun (WGS) entry which is preliminary data.</text>
</comment>
<name>A0A5J5IC54_9BACT</name>
<dbReference type="InterPro" id="IPR029044">
    <property type="entry name" value="Nucleotide-diphossugar_trans"/>
</dbReference>
<protein>
    <submittedName>
        <fullName evidence="2">Glycosyltransferase family 2 protein</fullName>
    </submittedName>
</protein>
<feature type="domain" description="Glycosyltransferase 2-like" evidence="1">
    <location>
        <begin position="10"/>
        <end position="125"/>
    </location>
</feature>
<sequence>MPPSEASLVSVIVPCYNYAHFLREALDSVMAQGYQNWECIIVNDGSPDNTEEVALEYCKKDQRIKYFCKENGGHSSARNFGIKNSLGKYILPLDPDDKIANYFLEQAANVLDNNPTVKIVCFETQLFGESNQIIKMPDYDLRSLLIVNYLVNTCMYRKKDFEQTKGYDESMLGFEDWNLWINILKSGGSVIELPSIGYYYRKKDVSVFNLFLKDKKRVFRDLLTLYNNHVDVYEKYFDSPITLIQENEKMRRVINAYHQTRTYKWGKKFYKLKSLFK</sequence>
<dbReference type="GO" id="GO:0016758">
    <property type="term" value="F:hexosyltransferase activity"/>
    <property type="evidence" value="ECO:0007669"/>
    <property type="project" value="UniProtKB-ARBA"/>
</dbReference>
<gene>
    <name evidence="2" type="ORF">FW778_19385</name>
</gene>
<reference evidence="2 3" key="1">
    <citation type="submission" date="2019-09" db="EMBL/GenBank/DDBJ databases">
        <title>Draft genome sequence of Ginsengibacter sp. BR5-29.</title>
        <authorList>
            <person name="Im W.-T."/>
        </authorList>
    </citation>
    <scope>NUCLEOTIDE SEQUENCE [LARGE SCALE GENOMIC DNA]</scope>
    <source>
        <strain evidence="2 3">BR5-29</strain>
    </source>
</reference>
<dbReference type="Gene3D" id="3.90.550.10">
    <property type="entry name" value="Spore Coat Polysaccharide Biosynthesis Protein SpsA, Chain A"/>
    <property type="match status" value="1"/>
</dbReference>
<organism evidence="2 3">
    <name type="scientific">Ginsengibacter hankyongi</name>
    <dbReference type="NCBI Taxonomy" id="2607284"/>
    <lineage>
        <taxon>Bacteria</taxon>
        <taxon>Pseudomonadati</taxon>
        <taxon>Bacteroidota</taxon>
        <taxon>Chitinophagia</taxon>
        <taxon>Chitinophagales</taxon>
        <taxon>Chitinophagaceae</taxon>
        <taxon>Ginsengibacter</taxon>
    </lineage>
</organism>
<dbReference type="EMBL" id="VYQF01000008">
    <property type="protein sequence ID" value="KAA9036392.1"/>
    <property type="molecule type" value="Genomic_DNA"/>
</dbReference>
<evidence type="ECO:0000313" key="2">
    <source>
        <dbReference type="EMBL" id="KAA9036392.1"/>
    </source>
</evidence>
<keyword evidence="3" id="KW-1185">Reference proteome</keyword>
<dbReference type="Proteomes" id="UP000326903">
    <property type="component" value="Unassembled WGS sequence"/>
</dbReference>
<dbReference type="AlphaFoldDB" id="A0A5J5IC54"/>
<dbReference type="SUPFAM" id="SSF53448">
    <property type="entry name" value="Nucleotide-diphospho-sugar transferases"/>
    <property type="match status" value="1"/>
</dbReference>
<evidence type="ECO:0000259" key="1">
    <source>
        <dbReference type="Pfam" id="PF00535"/>
    </source>
</evidence>
<dbReference type="CDD" id="cd00761">
    <property type="entry name" value="Glyco_tranf_GTA_type"/>
    <property type="match status" value="1"/>
</dbReference>
<dbReference type="Pfam" id="PF00535">
    <property type="entry name" value="Glycos_transf_2"/>
    <property type="match status" value="1"/>
</dbReference>
<accession>A0A5J5IC54</accession>